<dbReference type="EnsemblPlants" id="Kaladp0039s0315.4.v1.1">
    <property type="protein sequence ID" value="Kaladp0039s0315.4.v1.1"/>
    <property type="gene ID" value="Kaladp0039s0315.v1.1"/>
</dbReference>
<dbReference type="InterPro" id="IPR001841">
    <property type="entry name" value="Znf_RING"/>
</dbReference>
<dbReference type="SUPFAM" id="SSF57850">
    <property type="entry name" value="RING/U-box"/>
    <property type="match status" value="1"/>
</dbReference>
<dbReference type="InterPro" id="IPR046934">
    <property type="entry name" value="PIR2-like"/>
</dbReference>
<evidence type="ECO:0000256" key="2">
    <source>
        <dbReference type="SAM" id="Coils"/>
    </source>
</evidence>
<dbReference type="PROSITE" id="PS50089">
    <property type="entry name" value="ZF_RING_2"/>
    <property type="match status" value="1"/>
</dbReference>
<dbReference type="PANTHER" id="PTHR46405">
    <property type="entry name" value="OS05G0141500 PROTEIN"/>
    <property type="match status" value="1"/>
</dbReference>
<accession>A0A7N0TKF4</accession>
<dbReference type="Proteomes" id="UP000594263">
    <property type="component" value="Unplaced"/>
</dbReference>
<evidence type="ECO:0000256" key="3">
    <source>
        <dbReference type="SAM" id="MobiDB-lite"/>
    </source>
</evidence>
<reference evidence="5" key="1">
    <citation type="submission" date="2021-01" db="UniProtKB">
        <authorList>
            <consortium name="EnsemblPlants"/>
        </authorList>
    </citation>
    <scope>IDENTIFICATION</scope>
</reference>
<keyword evidence="1" id="KW-0479">Metal-binding</keyword>
<dbReference type="Gramene" id="Kaladp0039s0315.4.v1.1">
    <property type="protein sequence ID" value="Kaladp0039s0315.4.v1.1"/>
    <property type="gene ID" value="Kaladp0039s0315.v1.1"/>
</dbReference>
<name>A0A7N0TKF4_KALFE</name>
<feature type="coiled-coil region" evidence="2">
    <location>
        <begin position="684"/>
        <end position="747"/>
    </location>
</feature>
<evidence type="ECO:0000259" key="4">
    <source>
        <dbReference type="PROSITE" id="PS50089"/>
    </source>
</evidence>
<dbReference type="AlphaFoldDB" id="A0A7N0TKF4"/>
<organism evidence="5 6">
    <name type="scientific">Kalanchoe fedtschenkoi</name>
    <name type="common">Lavender scallops</name>
    <name type="synonym">South American air plant</name>
    <dbReference type="NCBI Taxonomy" id="63787"/>
    <lineage>
        <taxon>Eukaryota</taxon>
        <taxon>Viridiplantae</taxon>
        <taxon>Streptophyta</taxon>
        <taxon>Embryophyta</taxon>
        <taxon>Tracheophyta</taxon>
        <taxon>Spermatophyta</taxon>
        <taxon>Magnoliopsida</taxon>
        <taxon>eudicotyledons</taxon>
        <taxon>Gunneridae</taxon>
        <taxon>Pentapetalae</taxon>
        <taxon>Saxifragales</taxon>
        <taxon>Crassulaceae</taxon>
        <taxon>Kalanchoe</taxon>
    </lineage>
</organism>
<dbReference type="EnsemblPlants" id="Kaladp0039s0315.2.v1.1">
    <property type="protein sequence ID" value="Kaladp0039s0315.2.v1.1"/>
    <property type="gene ID" value="Kaladp0039s0315.v1.1"/>
</dbReference>
<evidence type="ECO:0000313" key="5">
    <source>
        <dbReference type="EnsemblPlants" id="Kaladp0039s0315.4.v1.1"/>
    </source>
</evidence>
<dbReference type="Gramene" id="Kaladp0039s0315.2.v1.1">
    <property type="protein sequence ID" value="Kaladp0039s0315.2.v1.1"/>
    <property type="gene ID" value="Kaladp0039s0315.v1.1"/>
</dbReference>
<protein>
    <recommendedName>
        <fullName evidence="4">RING-type domain-containing protein</fullName>
    </recommendedName>
</protein>
<keyword evidence="2" id="KW-0175">Coiled coil</keyword>
<feature type="compositionally biased region" description="Polar residues" evidence="3">
    <location>
        <begin position="239"/>
        <end position="261"/>
    </location>
</feature>
<dbReference type="Pfam" id="PF20235">
    <property type="entry name" value="PIR2-like_helical"/>
    <property type="match status" value="1"/>
</dbReference>
<feature type="compositionally biased region" description="Polar residues" evidence="3">
    <location>
        <begin position="8"/>
        <end position="23"/>
    </location>
</feature>
<dbReference type="Gene3D" id="3.30.40.10">
    <property type="entry name" value="Zinc/RING finger domain, C3HC4 (zinc finger)"/>
    <property type="match status" value="1"/>
</dbReference>
<feature type="region of interest" description="Disordered" evidence="3">
    <location>
        <begin position="1"/>
        <end position="52"/>
    </location>
</feature>
<dbReference type="GO" id="GO:0008270">
    <property type="term" value="F:zinc ion binding"/>
    <property type="evidence" value="ECO:0007669"/>
    <property type="project" value="UniProtKB-KW"/>
</dbReference>
<dbReference type="InterPro" id="IPR013083">
    <property type="entry name" value="Znf_RING/FYVE/PHD"/>
</dbReference>
<feature type="domain" description="RING-type" evidence="4">
    <location>
        <begin position="801"/>
        <end position="841"/>
    </location>
</feature>
<evidence type="ECO:0000313" key="6">
    <source>
        <dbReference type="Proteomes" id="UP000594263"/>
    </source>
</evidence>
<dbReference type="Gramene" id="Kaladp0039s0315.1.v1.1">
    <property type="protein sequence ID" value="Kaladp0039s0315.1.v1.1"/>
    <property type="gene ID" value="Kaladp0039s0315.v1.1"/>
</dbReference>
<feature type="region of interest" description="Disordered" evidence="3">
    <location>
        <begin position="239"/>
        <end position="316"/>
    </location>
</feature>
<feature type="region of interest" description="Disordered" evidence="3">
    <location>
        <begin position="537"/>
        <end position="565"/>
    </location>
</feature>
<keyword evidence="1" id="KW-0862">Zinc</keyword>
<dbReference type="EnsemblPlants" id="Kaladp0039s0315.1.v1.1">
    <property type="protein sequence ID" value="Kaladp0039s0315.1.v1.1"/>
    <property type="gene ID" value="Kaladp0039s0315.v1.1"/>
</dbReference>
<dbReference type="Pfam" id="PF13920">
    <property type="entry name" value="zf-C3HC4_3"/>
    <property type="match status" value="1"/>
</dbReference>
<feature type="compositionally biased region" description="Basic and acidic residues" evidence="3">
    <location>
        <begin position="31"/>
        <end position="41"/>
    </location>
</feature>
<sequence length="855" mass="94088">MAPLAAKSISSCSQGPSSVSEKASGNKRKFRADTPTDHFESETSTLDGLPPYEISAESIGDVHHGQNGACDIIYGGSQNHSDVVPYPLLSHMGPVDDTRGVESGDFKDVDWSELTEAQLEELVLSNLDTIFESAIKKIVAYGYTEEAATKAIMRAGISYGLKGTLSNIVENAITFLRTCQQNDISRESCFKDLHQLGRYILAELVCVLRALSPSFSNGDAMWYLLICDMNISQACTMDGETSTSNNTGNVGPSNENISTPPENKPDTEIKSLVSEIPDPCTPSASTPSLPPDAPSVSGLSNLDKSKKPSVPNKLVSGKRINSNMNAVDKPLDFSGSSQLLASEGKPNCSRTVHLSASSKRELLLVRKTFRLDKFSRAVGHKGVLRAGKISSSAGASFDRKLKSVTHSGGINHRNVSMKTSKAVAIKVPPEHGKMNPITDQPITARATGQDSHNYNAQLTLSSCIPPLSLPIDNTTASIPVAETDECLLNKPFGQFSGSDAKDTIIIKLVSRVQELQSQLDEWREWANQKVMQAARRLGKDKSELKSLRQEKEESEKLKRDKQTMDENAMKKLSEMESALSKARRLVEHANSAFQRLEVENADLRRQMEAARFQSAESAANCQKASIREKRTLMEIQSWEKQKNLFQEELVKEKRKSATILKELGLYKDVLGQVEARLEQEMKVKEDVKVQASSIRKEIEQAEAMAKSKEEVTKLKAESSLQKFKDDIQKLEKEISQLRTNRDSFKIAALRRGIGESCAMKTTELSHNSAGHKVDQASVAAKMTRALENSSGSASVKRSRECVMCLSEEISVVFLPCAHQVVCAKCNELHEKKGMKECPSCRSLIQRRIVVRYAVS</sequence>
<dbReference type="OMA" id="CAMDYST"/>
<keyword evidence="6" id="KW-1185">Reference proteome</keyword>
<proteinExistence type="predicted"/>
<dbReference type="PANTHER" id="PTHR46405:SF2">
    <property type="entry name" value="OS05G0141500 PROTEIN"/>
    <property type="match status" value="1"/>
</dbReference>
<evidence type="ECO:0000256" key="1">
    <source>
        <dbReference type="PROSITE-ProRule" id="PRU00175"/>
    </source>
</evidence>
<dbReference type="InterPro" id="IPR046527">
    <property type="entry name" value="PIR2-like_helical"/>
</dbReference>
<keyword evidence="1" id="KW-0863">Zinc-finger</keyword>
<dbReference type="CDD" id="cd23128">
    <property type="entry name" value="RING-HC_MIP1-like"/>
    <property type="match status" value="1"/>
</dbReference>